<keyword evidence="1" id="KW-0472">Membrane</keyword>
<accession>A0A841LH87</accession>
<gene>
    <name evidence="2" type="ORF">FHS79_003366</name>
</gene>
<comment type="caution">
    <text evidence="2">The sequence shown here is derived from an EMBL/GenBank/DDBJ whole genome shotgun (WGS) entry which is preliminary data.</text>
</comment>
<dbReference type="RefSeq" id="WP_243452966.1">
    <property type="nucleotide sequence ID" value="NZ_BMOX01000062.1"/>
</dbReference>
<evidence type="ECO:0000256" key="1">
    <source>
        <dbReference type="SAM" id="Phobius"/>
    </source>
</evidence>
<evidence type="ECO:0000313" key="3">
    <source>
        <dbReference type="Proteomes" id="UP000538147"/>
    </source>
</evidence>
<reference evidence="2 3" key="1">
    <citation type="submission" date="2020-08" db="EMBL/GenBank/DDBJ databases">
        <title>Genomic Encyclopedia of Type Strains, Phase IV (KMG-IV): sequencing the most valuable type-strain genomes for metagenomic binning, comparative biology and taxonomic classification.</title>
        <authorList>
            <person name="Goeker M."/>
        </authorList>
    </citation>
    <scope>NUCLEOTIDE SEQUENCE [LARGE SCALE GENOMIC DNA]</scope>
    <source>
        <strain evidence="2 3">DSM 102189</strain>
    </source>
</reference>
<proteinExistence type="predicted"/>
<dbReference type="EMBL" id="JACIIV010000034">
    <property type="protein sequence ID" value="MBB6229165.1"/>
    <property type="molecule type" value="Genomic_DNA"/>
</dbReference>
<feature type="transmembrane region" description="Helical" evidence="1">
    <location>
        <begin position="27"/>
        <end position="45"/>
    </location>
</feature>
<keyword evidence="1" id="KW-0812">Transmembrane</keyword>
<keyword evidence="1" id="KW-1133">Transmembrane helix</keyword>
<protein>
    <submittedName>
        <fullName evidence="2">Uncharacterized protein</fullName>
    </submittedName>
</protein>
<dbReference type="Proteomes" id="UP000538147">
    <property type="component" value="Unassembled WGS sequence"/>
</dbReference>
<sequence length="111" mass="11896">MEMLPERIRGWIDGIMALGADYGVNPLVFAAIYVGAIPFFLLFTGMAVKRARAGRPAVLPVMAAGLCFISAYLYLAIAGRGIPVWVWGVLGLVVAYGAYSAVAGYRKKLRG</sequence>
<dbReference type="AlphaFoldDB" id="A0A841LH87"/>
<name>A0A841LH87_9SPHN</name>
<keyword evidence="3" id="KW-1185">Reference proteome</keyword>
<organism evidence="2 3">
    <name type="scientific">Polymorphobacter multimanifer</name>
    <dbReference type="NCBI Taxonomy" id="1070431"/>
    <lineage>
        <taxon>Bacteria</taxon>
        <taxon>Pseudomonadati</taxon>
        <taxon>Pseudomonadota</taxon>
        <taxon>Alphaproteobacteria</taxon>
        <taxon>Sphingomonadales</taxon>
        <taxon>Sphingosinicellaceae</taxon>
        <taxon>Polymorphobacter</taxon>
    </lineage>
</organism>
<feature type="transmembrane region" description="Helical" evidence="1">
    <location>
        <begin position="84"/>
        <end position="105"/>
    </location>
</feature>
<feature type="transmembrane region" description="Helical" evidence="1">
    <location>
        <begin position="57"/>
        <end position="78"/>
    </location>
</feature>
<evidence type="ECO:0000313" key="2">
    <source>
        <dbReference type="EMBL" id="MBB6229165.1"/>
    </source>
</evidence>